<protein>
    <submittedName>
        <fullName evidence="6">Site-specific integrase</fullName>
    </submittedName>
</protein>
<evidence type="ECO:0000256" key="4">
    <source>
        <dbReference type="ARBA" id="ARBA00023172"/>
    </source>
</evidence>
<dbReference type="Gene3D" id="1.10.443.10">
    <property type="entry name" value="Intergrase catalytic core"/>
    <property type="match status" value="1"/>
</dbReference>
<dbReference type="Pfam" id="PF00589">
    <property type="entry name" value="Phage_integrase"/>
    <property type="match status" value="1"/>
</dbReference>
<dbReference type="EMBL" id="CP132976">
    <property type="protein sequence ID" value="WMD19657.1"/>
    <property type="molecule type" value="Genomic_DNA"/>
</dbReference>
<dbReference type="CDD" id="cd00397">
    <property type="entry name" value="DNA_BRE_C"/>
    <property type="match status" value="1"/>
</dbReference>
<keyword evidence="2" id="KW-0229">DNA integration</keyword>
<dbReference type="PROSITE" id="PS51898">
    <property type="entry name" value="TYR_RECOMBINASE"/>
    <property type="match status" value="1"/>
</dbReference>
<sequence length="235" mass="26831">MIEEVLESMEQVSRASVEKKLMFLRDRFILHLLQFTGMRASEVVLANMGDVELYADPKSGRAHWSLLVRYGKGRKIGRVALPSNVMEDLRAYRYAFSFPPEPVCGDPTALILSPRTRKVEGVCPYPSSVVGRRSQRLWREIRRRATLWDILTSAFQGCALRLRDAGRDEEAGLLERASTHWLRHTFGRQLTAMGVDVRVIAKAMRHDDVRTTMAYTELDFLDIVRVLEKVRPGGV</sequence>
<dbReference type="PANTHER" id="PTHR30349">
    <property type="entry name" value="PHAGE INTEGRASE-RELATED"/>
    <property type="match status" value="1"/>
</dbReference>
<dbReference type="RefSeq" id="WP_306942095.1">
    <property type="nucleotide sequence ID" value="NZ_CP132976.1"/>
</dbReference>
<keyword evidence="7" id="KW-1185">Reference proteome</keyword>
<dbReference type="InterPro" id="IPR002104">
    <property type="entry name" value="Integrase_catalytic"/>
</dbReference>
<keyword evidence="3" id="KW-0238">DNA-binding</keyword>
<dbReference type="InterPro" id="IPR050090">
    <property type="entry name" value="Tyrosine_recombinase_XerCD"/>
</dbReference>
<accession>A0ABY9LY36</accession>
<evidence type="ECO:0000256" key="2">
    <source>
        <dbReference type="ARBA" id="ARBA00022908"/>
    </source>
</evidence>
<evidence type="ECO:0000259" key="5">
    <source>
        <dbReference type="PROSITE" id="PS51898"/>
    </source>
</evidence>
<evidence type="ECO:0000313" key="6">
    <source>
        <dbReference type="EMBL" id="WMD19657.1"/>
    </source>
</evidence>
<comment type="similarity">
    <text evidence="1">Belongs to the 'phage' integrase family.</text>
</comment>
<dbReference type="PANTHER" id="PTHR30349:SF41">
    <property type="entry name" value="INTEGRASE_RECOMBINASE PROTEIN MJ0367-RELATED"/>
    <property type="match status" value="1"/>
</dbReference>
<evidence type="ECO:0000313" key="7">
    <source>
        <dbReference type="Proteomes" id="UP001234798"/>
    </source>
</evidence>
<keyword evidence="4" id="KW-0233">DNA recombination</keyword>
<dbReference type="InterPro" id="IPR011010">
    <property type="entry name" value="DNA_brk_join_enz"/>
</dbReference>
<dbReference type="Proteomes" id="UP001234798">
    <property type="component" value="Chromosome"/>
</dbReference>
<evidence type="ECO:0000256" key="3">
    <source>
        <dbReference type="ARBA" id="ARBA00023125"/>
    </source>
</evidence>
<proteinExistence type="inferred from homology"/>
<gene>
    <name evidence="6" type="ORF">RAS12_24020</name>
</gene>
<dbReference type="SUPFAM" id="SSF56349">
    <property type="entry name" value="DNA breaking-rejoining enzymes"/>
    <property type="match status" value="1"/>
</dbReference>
<name>A0ABY9LY36_9BURK</name>
<evidence type="ECO:0000256" key="1">
    <source>
        <dbReference type="ARBA" id="ARBA00008857"/>
    </source>
</evidence>
<reference evidence="6 7" key="1">
    <citation type="submission" date="2023-08" db="EMBL/GenBank/DDBJ databases">
        <title>Achromobacter seleniivolatilans sp. nov., isolated from seleniferous soil.</title>
        <authorList>
            <person name="Zhang S."/>
            <person name="Li K."/>
            <person name="Peng J."/>
            <person name="Zhao Q."/>
            <person name="Wang H."/>
            <person name="Guo Y."/>
        </authorList>
    </citation>
    <scope>NUCLEOTIDE SEQUENCE [LARGE SCALE GENOMIC DNA]</scope>
    <source>
        <strain evidence="6 7">R39</strain>
    </source>
</reference>
<feature type="domain" description="Tyr recombinase" evidence="5">
    <location>
        <begin position="1"/>
        <end position="228"/>
    </location>
</feature>
<organism evidence="6 7">
    <name type="scientific">Achromobacter seleniivolatilans</name>
    <dbReference type="NCBI Taxonomy" id="3047478"/>
    <lineage>
        <taxon>Bacteria</taxon>
        <taxon>Pseudomonadati</taxon>
        <taxon>Pseudomonadota</taxon>
        <taxon>Betaproteobacteria</taxon>
        <taxon>Burkholderiales</taxon>
        <taxon>Alcaligenaceae</taxon>
        <taxon>Achromobacter</taxon>
    </lineage>
</organism>
<dbReference type="InterPro" id="IPR013762">
    <property type="entry name" value="Integrase-like_cat_sf"/>
</dbReference>